<protein>
    <submittedName>
        <fullName evidence="5">Transcriptional regulator, GntR family</fullName>
    </submittedName>
</protein>
<dbReference type="GO" id="GO:0003700">
    <property type="term" value="F:DNA-binding transcription factor activity"/>
    <property type="evidence" value="ECO:0007669"/>
    <property type="project" value="InterPro"/>
</dbReference>
<name>B4D3M7_9BACT</name>
<dbReference type="Proteomes" id="UP000005824">
    <property type="component" value="Unassembled WGS sequence"/>
</dbReference>
<dbReference type="SMART" id="SM00895">
    <property type="entry name" value="FCD"/>
    <property type="match status" value="1"/>
</dbReference>
<dbReference type="PANTHER" id="PTHR43537">
    <property type="entry name" value="TRANSCRIPTIONAL REGULATOR, GNTR FAMILY"/>
    <property type="match status" value="1"/>
</dbReference>
<dbReference type="eggNOG" id="COG1802">
    <property type="taxonomic scope" value="Bacteria"/>
</dbReference>
<accession>B4D3M7</accession>
<proteinExistence type="predicted"/>
<dbReference type="PANTHER" id="PTHR43537:SF5">
    <property type="entry name" value="UXU OPERON TRANSCRIPTIONAL REGULATOR"/>
    <property type="match status" value="1"/>
</dbReference>
<dbReference type="InterPro" id="IPR000524">
    <property type="entry name" value="Tscrpt_reg_HTH_GntR"/>
</dbReference>
<dbReference type="EMBL" id="ABVL01000010">
    <property type="protein sequence ID" value="EDY18857.1"/>
    <property type="molecule type" value="Genomic_DNA"/>
</dbReference>
<keyword evidence="6" id="KW-1185">Reference proteome</keyword>
<dbReference type="STRING" id="497964.CfE428DRAFT_3515"/>
<dbReference type="Pfam" id="PF07729">
    <property type="entry name" value="FCD"/>
    <property type="match status" value="1"/>
</dbReference>
<evidence type="ECO:0000313" key="6">
    <source>
        <dbReference type="Proteomes" id="UP000005824"/>
    </source>
</evidence>
<reference evidence="5 6" key="1">
    <citation type="journal article" date="2011" name="J. Bacteriol.">
        <title>Genome sequence of Chthoniobacter flavus Ellin428, an aerobic heterotrophic soil bacterium.</title>
        <authorList>
            <person name="Kant R."/>
            <person name="van Passel M.W."/>
            <person name="Palva A."/>
            <person name="Lucas S."/>
            <person name="Lapidus A."/>
            <person name="Glavina Del Rio T."/>
            <person name="Dalin E."/>
            <person name="Tice H."/>
            <person name="Bruce D."/>
            <person name="Goodwin L."/>
            <person name="Pitluck S."/>
            <person name="Larimer F.W."/>
            <person name="Land M.L."/>
            <person name="Hauser L."/>
            <person name="Sangwan P."/>
            <person name="de Vos W.M."/>
            <person name="Janssen P.H."/>
            <person name="Smidt H."/>
        </authorList>
    </citation>
    <scope>NUCLEOTIDE SEQUENCE [LARGE SCALE GENOMIC DNA]</scope>
    <source>
        <strain evidence="5 6">Ellin428</strain>
    </source>
</reference>
<sequence length="245" mass="27082" precursor="true">MLKTTSRSPRPLPRNRGALALARQHILTKIGNGAFPAGASLSEIALATELGISRTPIREALGQLIAEGMLQKTSRGAIVAEPTRQDIIDLYELREALEVHAIGKVAGQRLSARMLEPLNGLVEELRTIVADLKKSGTPALEGNDLKRFVTADLHFHTLLLQAAGNQRMLKILDSTSLLLRVFALPREHHTLALVSEVYHFHRRILDAVAKGQRGEAMQLLGEHIRLSLEERLADFDSAERSRHGW</sequence>
<evidence type="ECO:0000256" key="2">
    <source>
        <dbReference type="ARBA" id="ARBA00023125"/>
    </source>
</evidence>
<evidence type="ECO:0000256" key="1">
    <source>
        <dbReference type="ARBA" id="ARBA00023015"/>
    </source>
</evidence>
<gene>
    <name evidence="5" type="ORF">CfE428DRAFT_3515</name>
</gene>
<dbReference type="InterPro" id="IPR036390">
    <property type="entry name" value="WH_DNA-bd_sf"/>
</dbReference>
<evidence type="ECO:0000313" key="5">
    <source>
        <dbReference type="EMBL" id="EDY18857.1"/>
    </source>
</evidence>
<dbReference type="Gene3D" id="1.20.120.530">
    <property type="entry name" value="GntR ligand-binding domain-like"/>
    <property type="match status" value="1"/>
</dbReference>
<dbReference type="SUPFAM" id="SSF48008">
    <property type="entry name" value="GntR ligand-binding domain-like"/>
    <property type="match status" value="1"/>
</dbReference>
<dbReference type="InParanoid" id="B4D3M7"/>
<dbReference type="AlphaFoldDB" id="B4D3M7"/>
<dbReference type="GO" id="GO:0003677">
    <property type="term" value="F:DNA binding"/>
    <property type="evidence" value="ECO:0007669"/>
    <property type="project" value="UniProtKB-KW"/>
</dbReference>
<dbReference type="SUPFAM" id="SSF46785">
    <property type="entry name" value="Winged helix' DNA-binding domain"/>
    <property type="match status" value="1"/>
</dbReference>
<evidence type="ECO:0000259" key="4">
    <source>
        <dbReference type="PROSITE" id="PS50949"/>
    </source>
</evidence>
<comment type="caution">
    <text evidence="5">The sequence shown here is derived from an EMBL/GenBank/DDBJ whole genome shotgun (WGS) entry which is preliminary data.</text>
</comment>
<keyword evidence="1" id="KW-0805">Transcription regulation</keyword>
<dbReference type="InterPro" id="IPR011711">
    <property type="entry name" value="GntR_C"/>
</dbReference>
<keyword evidence="2" id="KW-0238">DNA-binding</keyword>
<dbReference type="RefSeq" id="WP_006980840.1">
    <property type="nucleotide sequence ID" value="NZ_ABVL01000010.1"/>
</dbReference>
<dbReference type="InterPro" id="IPR008920">
    <property type="entry name" value="TF_FadR/GntR_C"/>
</dbReference>
<dbReference type="InterPro" id="IPR036388">
    <property type="entry name" value="WH-like_DNA-bd_sf"/>
</dbReference>
<dbReference type="PROSITE" id="PS50949">
    <property type="entry name" value="HTH_GNTR"/>
    <property type="match status" value="1"/>
</dbReference>
<dbReference type="Gene3D" id="1.10.10.10">
    <property type="entry name" value="Winged helix-like DNA-binding domain superfamily/Winged helix DNA-binding domain"/>
    <property type="match status" value="1"/>
</dbReference>
<keyword evidence="3" id="KW-0804">Transcription</keyword>
<feature type="domain" description="HTH gntR-type" evidence="4">
    <location>
        <begin position="16"/>
        <end position="82"/>
    </location>
</feature>
<dbReference type="SMART" id="SM00345">
    <property type="entry name" value="HTH_GNTR"/>
    <property type="match status" value="1"/>
</dbReference>
<dbReference type="PRINTS" id="PR00035">
    <property type="entry name" value="HTHGNTR"/>
</dbReference>
<evidence type="ECO:0000256" key="3">
    <source>
        <dbReference type="ARBA" id="ARBA00023163"/>
    </source>
</evidence>
<organism evidence="5 6">
    <name type="scientific">Chthoniobacter flavus Ellin428</name>
    <dbReference type="NCBI Taxonomy" id="497964"/>
    <lineage>
        <taxon>Bacteria</taxon>
        <taxon>Pseudomonadati</taxon>
        <taxon>Verrucomicrobiota</taxon>
        <taxon>Spartobacteria</taxon>
        <taxon>Chthoniobacterales</taxon>
        <taxon>Chthoniobacteraceae</taxon>
        <taxon>Chthoniobacter</taxon>
    </lineage>
</organism>
<dbReference type="Pfam" id="PF00392">
    <property type="entry name" value="GntR"/>
    <property type="match status" value="1"/>
</dbReference>